<keyword evidence="2" id="KW-1185">Reference proteome</keyword>
<organism evidence="1 2">
    <name type="scientific">Glycine soja</name>
    <name type="common">Wild soybean</name>
    <dbReference type="NCBI Taxonomy" id="3848"/>
    <lineage>
        <taxon>Eukaryota</taxon>
        <taxon>Viridiplantae</taxon>
        <taxon>Streptophyta</taxon>
        <taxon>Embryophyta</taxon>
        <taxon>Tracheophyta</taxon>
        <taxon>Spermatophyta</taxon>
        <taxon>Magnoliopsida</taxon>
        <taxon>eudicotyledons</taxon>
        <taxon>Gunneridae</taxon>
        <taxon>Pentapetalae</taxon>
        <taxon>rosids</taxon>
        <taxon>fabids</taxon>
        <taxon>Fabales</taxon>
        <taxon>Fabaceae</taxon>
        <taxon>Papilionoideae</taxon>
        <taxon>50 kb inversion clade</taxon>
        <taxon>NPAAA clade</taxon>
        <taxon>indigoferoid/millettioid clade</taxon>
        <taxon>Phaseoleae</taxon>
        <taxon>Glycine</taxon>
        <taxon>Glycine subgen. Soja</taxon>
    </lineage>
</organism>
<protein>
    <submittedName>
        <fullName evidence="1">Uncharacterized protein</fullName>
    </submittedName>
</protein>
<proteinExistence type="predicted"/>
<sequence>MSFNSSLLSFDSNYLQAYRFGMDSQFQTYPLGRQYVCRLVYQIWCHAWRNFSQLECFPNLVSLVLTDKVGVVHIRL</sequence>
<reference evidence="1 2" key="1">
    <citation type="submission" date="2018-09" db="EMBL/GenBank/DDBJ databases">
        <title>A high-quality reference genome of wild soybean provides a powerful tool to mine soybean genomes.</title>
        <authorList>
            <person name="Xie M."/>
            <person name="Chung C.Y.L."/>
            <person name="Li M.-W."/>
            <person name="Wong F.-L."/>
            <person name="Chan T.-F."/>
            <person name="Lam H.-M."/>
        </authorList>
    </citation>
    <scope>NUCLEOTIDE SEQUENCE [LARGE SCALE GENOMIC DNA]</scope>
    <source>
        <strain evidence="2">cv. W05</strain>
        <tissue evidence="1">Hypocotyl of etiolated seedlings</tissue>
    </source>
</reference>
<name>A0A445HN87_GLYSO</name>
<evidence type="ECO:0000313" key="1">
    <source>
        <dbReference type="EMBL" id="RZB75153.1"/>
    </source>
</evidence>
<evidence type="ECO:0000313" key="2">
    <source>
        <dbReference type="Proteomes" id="UP000289340"/>
    </source>
</evidence>
<dbReference type="Proteomes" id="UP000289340">
    <property type="component" value="Chromosome 12"/>
</dbReference>
<dbReference type="EMBL" id="QZWG01000012">
    <property type="protein sequence ID" value="RZB75153.1"/>
    <property type="molecule type" value="Genomic_DNA"/>
</dbReference>
<gene>
    <name evidence="1" type="ORF">D0Y65_033864</name>
</gene>
<accession>A0A445HN87</accession>
<dbReference type="AlphaFoldDB" id="A0A445HN87"/>
<comment type="caution">
    <text evidence="1">The sequence shown here is derived from an EMBL/GenBank/DDBJ whole genome shotgun (WGS) entry which is preliminary data.</text>
</comment>